<dbReference type="InterPro" id="IPR009057">
    <property type="entry name" value="Homeodomain-like_sf"/>
</dbReference>
<evidence type="ECO:0000256" key="2">
    <source>
        <dbReference type="ARBA" id="ARBA00023125"/>
    </source>
</evidence>
<organism evidence="5 6">
    <name type="scientific">Pedobacter steynii</name>
    <dbReference type="NCBI Taxonomy" id="430522"/>
    <lineage>
        <taxon>Bacteria</taxon>
        <taxon>Pseudomonadati</taxon>
        <taxon>Bacteroidota</taxon>
        <taxon>Sphingobacteriia</taxon>
        <taxon>Sphingobacteriales</taxon>
        <taxon>Sphingobacteriaceae</taxon>
        <taxon>Pedobacter</taxon>
    </lineage>
</organism>
<evidence type="ECO:0000259" key="4">
    <source>
        <dbReference type="PROSITE" id="PS01124"/>
    </source>
</evidence>
<dbReference type="GO" id="GO:0003700">
    <property type="term" value="F:DNA-binding transcription factor activity"/>
    <property type="evidence" value="ECO:0007669"/>
    <property type="project" value="InterPro"/>
</dbReference>
<dbReference type="InterPro" id="IPR018060">
    <property type="entry name" value="HTH_AraC"/>
</dbReference>
<feature type="domain" description="HTH araC/xylS-type" evidence="4">
    <location>
        <begin position="137"/>
        <end position="255"/>
    </location>
</feature>
<gene>
    <name evidence="5" type="ORF">BFS30_18015</name>
</gene>
<accession>A0A1D7QJX5</accession>
<dbReference type="AlphaFoldDB" id="A0A1D7QJX5"/>
<dbReference type="Gene3D" id="1.10.10.60">
    <property type="entry name" value="Homeodomain-like"/>
    <property type="match status" value="1"/>
</dbReference>
<dbReference type="Pfam" id="PF20240">
    <property type="entry name" value="DUF6597"/>
    <property type="match status" value="1"/>
</dbReference>
<dbReference type="KEGG" id="psty:BFS30_18015"/>
<evidence type="ECO:0000313" key="6">
    <source>
        <dbReference type="Proteomes" id="UP000094313"/>
    </source>
</evidence>
<dbReference type="SUPFAM" id="SSF46689">
    <property type="entry name" value="Homeodomain-like"/>
    <property type="match status" value="1"/>
</dbReference>
<dbReference type="PROSITE" id="PS01124">
    <property type="entry name" value="HTH_ARAC_FAMILY_2"/>
    <property type="match status" value="1"/>
</dbReference>
<dbReference type="Pfam" id="PF12833">
    <property type="entry name" value="HTH_18"/>
    <property type="match status" value="1"/>
</dbReference>
<dbReference type="PANTHER" id="PTHR46796:SF13">
    <property type="entry name" value="HTH-TYPE TRANSCRIPTIONAL ACTIVATOR RHAS"/>
    <property type="match status" value="1"/>
</dbReference>
<keyword evidence="2" id="KW-0238">DNA-binding</keyword>
<keyword evidence="3" id="KW-0804">Transcription</keyword>
<reference evidence="5 6" key="1">
    <citation type="submission" date="2016-08" db="EMBL/GenBank/DDBJ databases">
        <authorList>
            <person name="Seilhamer J.J."/>
        </authorList>
    </citation>
    <scope>NUCLEOTIDE SEQUENCE [LARGE SCALE GENOMIC DNA]</scope>
    <source>
        <strain evidence="5 6">DX4</strain>
    </source>
</reference>
<name>A0A1D7QJX5_9SPHI</name>
<sequence>MRLQLYDIIPILQPYIKLICTMDCEEDADTHHIRVLPDTCVELFLNYTSKPVAMIDNEFHNRSIITSRMSRPMDVQMRKGAGCLAVCFYPGMASQFFRVSMQVLTDTTVALSDVWSGMAAELEDQLASLCTNEARVETVQKYLVQQLASDKHDLQVAFCMKQARLSGGSIAVGKLSAEIGMSQRQLSRRFQENIGLSPKAYLRVFRFVQSLQHLKKYPLISLTEVAYQSGYYDQAHFIHDYRVYTGHSPSEVLDAQHILF</sequence>
<dbReference type="EMBL" id="CP017141">
    <property type="protein sequence ID" value="AOM78899.1"/>
    <property type="molecule type" value="Genomic_DNA"/>
</dbReference>
<dbReference type="InterPro" id="IPR050204">
    <property type="entry name" value="AraC_XylS_family_regulators"/>
</dbReference>
<evidence type="ECO:0000313" key="5">
    <source>
        <dbReference type="EMBL" id="AOM78899.1"/>
    </source>
</evidence>
<dbReference type="OrthoDB" id="323290at2"/>
<protein>
    <submittedName>
        <fullName evidence="5">AraC family transcriptional regulator</fullName>
    </submittedName>
</protein>
<dbReference type="Proteomes" id="UP000094313">
    <property type="component" value="Chromosome"/>
</dbReference>
<dbReference type="GO" id="GO:0043565">
    <property type="term" value="F:sequence-specific DNA binding"/>
    <property type="evidence" value="ECO:0007669"/>
    <property type="project" value="InterPro"/>
</dbReference>
<keyword evidence="1" id="KW-0805">Transcription regulation</keyword>
<dbReference type="SMART" id="SM00342">
    <property type="entry name" value="HTH_ARAC"/>
    <property type="match status" value="1"/>
</dbReference>
<evidence type="ECO:0000256" key="1">
    <source>
        <dbReference type="ARBA" id="ARBA00023015"/>
    </source>
</evidence>
<keyword evidence="6" id="KW-1185">Reference proteome</keyword>
<proteinExistence type="predicted"/>
<dbReference type="InterPro" id="IPR046532">
    <property type="entry name" value="DUF6597"/>
</dbReference>
<evidence type="ECO:0000256" key="3">
    <source>
        <dbReference type="ARBA" id="ARBA00023163"/>
    </source>
</evidence>
<dbReference type="PANTHER" id="PTHR46796">
    <property type="entry name" value="HTH-TYPE TRANSCRIPTIONAL ACTIVATOR RHAS-RELATED"/>
    <property type="match status" value="1"/>
</dbReference>
<dbReference type="RefSeq" id="WP_069380563.1">
    <property type="nucleotide sequence ID" value="NZ_CP017141.1"/>
</dbReference>